<feature type="transmembrane region" description="Helical" evidence="8">
    <location>
        <begin position="334"/>
        <end position="360"/>
    </location>
</feature>
<keyword evidence="5 8" id="KW-1133">Transmembrane helix</keyword>
<evidence type="ECO:0000313" key="10">
    <source>
        <dbReference type="EMBL" id="ORZ07725.1"/>
    </source>
</evidence>
<dbReference type="InParanoid" id="A0A1Y2GFK1"/>
<dbReference type="InterPro" id="IPR024041">
    <property type="entry name" value="NH4_transpt_AmtB-like_dom"/>
</dbReference>
<dbReference type="PANTHER" id="PTHR43029">
    <property type="entry name" value="AMMONIUM TRANSPORTER MEP2"/>
    <property type="match status" value="1"/>
</dbReference>
<protein>
    <recommendedName>
        <fullName evidence="8">Ammonium transporter</fullName>
    </recommendedName>
</protein>
<reference evidence="10 11" key="1">
    <citation type="submission" date="2016-07" db="EMBL/GenBank/DDBJ databases">
        <title>Pervasive Adenine N6-methylation of Active Genes in Fungi.</title>
        <authorList>
            <consortium name="DOE Joint Genome Institute"/>
            <person name="Mondo S.J."/>
            <person name="Dannebaum R.O."/>
            <person name="Kuo R.C."/>
            <person name="Labutti K."/>
            <person name="Haridas S."/>
            <person name="Kuo A."/>
            <person name="Salamov A."/>
            <person name="Ahrendt S.R."/>
            <person name="Lipzen A."/>
            <person name="Sullivan W."/>
            <person name="Andreopoulos W.B."/>
            <person name="Clum A."/>
            <person name="Lindquist E."/>
            <person name="Daum C."/>
            <person name="Ramamoorthy G.K."/>
            <person name="Gryganskyi A."/>
            <person name="Culley D."/>
            <person name="Magnuson J.K."/>
            <person name="James T.Y."/>
            <person name="O'Malley M.A."/>
            <person name="Stajich J.E."/>
            <person name="Spatafora J.W."/>
            <person name="Visel A."/>
            <person name="Grigoriev I.V."/>
        </authorList>
    </citation>
    <scope>NUCLEOTIDE SEQUENCE [LARGE SCALE GENOMIC DNA]</scope>
    <source>
        <strain evidence="10 11">NRRL 3116</strain>
    </source>
</reference>
<evidence type="ECO:0000256" key="4">
    <source>
        <dbReference type="ARBA" id="ARBA00022692"/>
    </source>
</evidence>
<dbReference type="SUPFAM" id="SSF111352">
    <property type="entry name" value="Ammonium transporter"/>
    <property type="match status" value="1"/>
</dbReference>
<dbReference type="InterPro" id="IPR001905">
    <property type="entry name" value="Ammonium_transpt"/>
</dbReference>
<evidence type="ECO:0000256" key="2">
    <source>
        <dbReference type="ARBA" id="ARBA00005887"/>
    </source>
</evidence>
<proteinExistence type="inferred from homology"/>
<dbReference type="RefSeq" id="XP_021878091.1">
    <property type="nucleotide sequence ID" value="XM_022029462.1"/>
</dbReference>
<dbReference type="InterPro" id="IPR018047">
    <property type="entry name" value="Ammonium_transpt_CS"/>
</dbReference>
<keyword evidence="11" id="KW-1185">Reference proteome</keyword>
<evidence type="ECO:0000256" key="5">
    <source>
        <dbReference type="ARBA" id="ARBA00022989"/>
    </source>
</evidence>
<accession>A0A1Y2GFK1</accession>
<dbReference type="NCBIfam" id="TIGR00836">
    <property type="entry name" value="amt"/>
    <property type="match status" value="1"/>
</dbReference>
<organism evidence="10 11">
    <name type="scientific">Lobosporangium transversale</name>
    <dbReference type="NCBI Taxonomy" id="64571"/>
    <lineage>
        <taxon>Eukaryota</taxon>
        <taxon>Fungi</taxon>
        <taxon>Fungi incertae sedis</taxon>
        <taxon>Mucoromycota</taxon>
        <taxon>Mortierellomycotina</taxon>
        <taxon>Mortierellomycetes</taxon>
        <taxon>Mortierellales</taxon>
        <taxon>Mortierellaceae</taxon>
        <taxon>Lobosporangium</taxon>
    </lineage>
</organism>
<feature type="transmembrane region" description="Helical" evidence="8">
    <location>
        <begin position="64"/>
        <end position="87"/>
    </location>
</feature>
<dbReference type="GO" id="GO:0008519">
    <property type="term" value="F:ammonium channel activity"/>
    <property type="evidence" value="ECO:0007669"/>
    <property type="project" value="InterPro"/>
</dbReference>
<keyword evidence="7 8" id="KW-0924">Ammonia transport</keyword>
<feature type="domain" description="Ammonium transporter AmtB-like" evidence="9">
    <location>
        <begin position="32"/>
        <end position="434"/>
    </location>
</feature>
<feature type="transmembrane region" description="Helical" evidence="8">
    <location>
        <begin position="121"/>
        <end position="140"/>
    </location>
</feature>
<dbReference type="FunFam" id="1.10.3430.10:FF:000003">
    <property type="entry name" value="Ammonium transporter"/>
    <property type="match status" value="1"/>
</dbReference>
<evidence type="ECO:0000256" key="8">
    <source>
        <dbReference type="RuleBase" id="RU362002"/>
    </source>
</evidence>
<name>A0A1Y2GFK1_9FUNG</name>
<dbReference type="OrthoDB" id="534912at2759"/>
<feature type="transmembrane region" description="Helical" evidence="8">
    <location>
        <begin position="31"/>
        <end position="52"/>
    </location>
</feature>
<feature type="transmembrane region" description="Helical" evidence="8">
    <location>
        <begin position="301"/>
        <end position="322"/>
    </location>
</feature>
<evidence type="ECO:0000313" key="11">
    <source>
        <dbReference type="Proteomes" id="UP000193648"/>
    </source>
</evidence>
<comment type="caution">
    <text evidence="10">The sequence shown here is derived from an EMBL/GenBank/DDBJ whole genome shotgun (WGS) entry which is preliminary data.</text>
</comment>
<keyword evidence="3 8" id="KW-0813">Transport</keyword>
<dbReference type="InterPro" id="IPR029020">
    <property type="entry name" value="Ammonium/urea_transptr"/>
</dbReference>
<evidence type="ECO:0000256" key="6">
    <source>
        <dbReference type="ARBA" id="ARBA00023136"/>
    </source>
</evidence>
<feature type="transmembrane region" description="Helical" evidence="8">
    <location>
        <begin position="219"/>
        <end position="238"/>
    </location>
</feature>
<evidence type="ECO:0000259" key="9">
    <source>
        <dbReference type="Pfam" id="PF00909"/>
    </source>
</evidence>
<dbReference type="Proteomes" id="UP000193648">
    <property type="component" value="Unassembled WGS sequence"/>
</dbReference>
<evidence type="ECO:0000256" key="3">
    <source>
        <dbReference type="ARBA" id="ARBA00022448"/>
    </source>
</evidence>
<sequence length="488" mass="52005">MKRNSLIDYFPAMNTSEEAPIIGSQYQAGDIAWTLTSTALVWLMIPGIGYFYSGMARSKNALSLIMLSCCSVAVVTFQWFLFGYSLAFSKTGSKFIGNFENAFLRGVLDQPSVGSAKIPDLVFMIFQCMFAALTPALAVGAAAERGRILPTLVFIFLWTTFVYDFIACWTWSANGWSFVMGGLDFAGGTPVHISSGGAALAYALVLGRRSGNHNDFRPHSMSNVVIGTCFLWFGWFGFNGGSALSANLRGAMACVVTNLSASVGGITWVLLDYRHERKLSVLGFCSGAVSGLVAITPGSGYVSPASSVAIGFLGAVACNLAVRLKHNLKYDDAFDVFAVHGVGGVVGNILTGIFAQSWVAALDGVTVIPGGGLDGHWIQVAHQLADSCAGLGWSFGVTYLILFIMNKIPGLTLRVDPDHEHRGLDLAELGEMAYGHLNEKKTPSINGVEHSMDTETHSSSSVNEVKLGSVSTLGRTNAQAPLIICLPM</sequence>
<dbReference type="STRING" id="64571.A0A1Y2GFK1"/>
<dbReference type="Pfam" id="PF00909">
    <property type="entry name" value="Ammonium_transp"/>
    <property type="match status" value="1"/>
</dbReference>
<evidence type="ECO:0000256" key="1">
    <source>
        <dbReference type="ARBA" id="ARBA00004141"/>
    </source>
</evidence>
<keyword evidence="4 8" id="KW-0812">Transmembrane</keyword>
<comment type="similarity">
    <text evidence="2 8">Belongs to the ammonia transporter channel (TC 1.A.11.2) family.</text>
</comment>
<feature type="transmembrane region" description="Helical" evidence="8">
    <location>
        <begin position="185"/>
        <end position="207"/>
    </location>
</feature>
<dbReference type="PROSITE" id="PS01219">
    <property type="entry name" value="AMMONIUM_TRANSP"/>
    <property type="match status" value="1"/>
</dbReference>
<evidence type="ECO:0000256" key="7">
    <source>
        <dbReference type="ARBA" id="ARBA00023177"/>
    </source>
</evidence>
<dbReference type="EMBL" id="MCFF01000040">
    <property type="protein sequence ID" value="ORZ07725.1"/>
    <property type="molecule type" value="Genomic_DNA"/>
</dbReference>
<feature type="transmembrane region" description="Helical" evidence="8">
    <location>
        <begin position="250"/>
        <end position="271"/>
    </location>
</feature>
<comment type="subcellular location">
    <subcellularLocation>
        <location evidence="8">Cell membrane</location>
        <topology evidence="8">Multi-pass membrane protein</topology>
    </subcellularLocation>
    <subcellularLocation>
        <location evidence="1">Membrane</location>
        <topology evidence="1">Multi-pass membrane protein</topology>
    </subcellularLocation>
</comment>
<dbReference type="PANTHER" id="PTHR43029:SF10">
    <property type="entry name" value="AMMONIUM TRANSPORTER MEP2"/>
    <property type="match status" value="1"/>
</dbReference>
<feature type="transmembrane region" description="Helical" evidence="8">
    <location>
        <begin position="380"/>
        <end position="404"/>
    </location>
</feature>
<dbReference type="Gene3D" id="1.10.3430.10">
    <property type="entry name" value="Ammonium transporter AmtB like domains"/>
    <property type="match status" value="1"/>
</dbReference>
<dbReference type="GO" id="GO:0005886">
    <property type="term" value="C:plasma membrane"/>
    <property type="evidence" value="ECO:0007669"/>
    <property type="project" value="UniProtKB-SubCell"/>
</dbReference>
<keyword evidence="6 8" id="KW-0472">Membrane</keyword>
<gene>
    <name evidence="10" type="ORF">BCR41DRAFT_412073</name>
</gene>
<dbReference type="GeneID" id="33571305"/>
<dbReference type="FunCoup" id="A0A1Y2GFK1">
    <property type="interactions" value="79"/>
</dbReference>
<feature type="transmembrane region" description="Helical" evidence="8">
    <location>
        <begin position="278"/>
        <end position="295"/>
    </location>
</feature>
<dbReference type="AlphaFoldDB" id="A0A1Y2GFK1"/>
<feature type="transmembrane region" description="Helical" evidence="8">
    <location>
        <begin position="152"/>
        <end position="173"/>
    </location>
</feature>